<gene>
    <name evidence="2" type="ORF">LMG31841_02004</name>
</gene>
<comment type="caution">
    <text evidence="2">The sequence shown here is derived from an EMBL/GenBank/DDBJ whole genome shotgun (WGS) entry which is preliminary data.</text>
</comment>
<dbReference type="AlphaFoldDB" id="A0A9N8X0P2"/>
<proteinExistence type="predicted"/>
<name>A0A9N8X0P2_9BURK</name>
<organism evidence="2 3">
    <name type="scientific">Paraburkholderia saeva</name>
    <dbReference type="NCBI Taxonomy" id="2777537"/>
    <lineage>
        <taxon>Bacteria</taxon>
        <taxon>Pseudomonadati</taxon>
        <taxon>Pseudomonadota</taxon>
        <taxon>Betaproteobacteria</taxon>
        <taxon>Burkholderiales</taxon>
        <taxon>Burkholderiaceae</taxon>
        <taxon>Paraburkholderia</taxon>
    </lineage>
</organism>
<dbReference type="Proteomes" id="UP000789704">
    <property type="component" value="Unassembled WGS sequence"/>
</dbReference>
<dbReference type="RefSeq" id="WP_228876014.1">
    <property type="nucleotide sequence ID" value="NZ_CAJQYX010000001.1"/>
</dbReference>
<dbReference type="EMBL" id="CAJQZC010000003">
    <property type="protein sequence ID" value="CAG4894823.1"/>
    <property type="molecule type" value="Genomic_DNA"/>
</dbReference>
<accession>A0A9N8X0P2</accession>
<evidence type="ECO:0000313" key="3">
    <source>
        <dbReference type="Proteomes" id="UP000789704"/>
    </source>
</evidence>
<keyword evidence="3" id="KW-1185">Reference proteome</keyword>
<evidence type="ECO:0000256" key="1">
    <source>
        <dbReference type="SAM" id="MobiDB-lite"/>
    </source>
</evidence>
<protein>
    <submittedName>
        <fullName evidence="2">Uncharacterized protein</fullName>
    </submittedName>
</protein>
<sequence length="63" mass="6672">MPHSSRPEPPFPNQQQSKTPGETRAMNPVPDHGEESHHPNPSLLAYASTNGATIAMTGGSPII</sequence>
<reference evidence="2" key="1">
    <citation type="submission" date="2021-04" db="EMBL/GenBank/DDBJ databases">
        <authorList>
            <person name="Vanwijnsberghe S."/>
        </authorList>
    </citation>
    <scope>NUCLEOTIDE SEQUENCE</scope>
    <source>
        <strain evidence="2">LMG 31841</strain>
    </source>
</reference>
<evidence type="ECO:0000313" key="2">
    <source>
        <dbReference type="EMBL" id="CAG4894823.1"/>
    </source>
</evidence>
<feature type="region of interest" description="Disordered" evidence="1">
    <location>
        <begin position="1"/>
        <end position="45"/>
    </location>
</feature>